<dbReference type="Proteomes" id="UP000065261">
    <property type="component" value="Chromosome I"/>
</dbReference>
<sequence>MIDENVEGKLKKIDELLDRSTFEYIVAENITLEKTIDNLISNINLFSFLKPSSNDSFDTITTWKLDAYQAPIIGYKTDNEKLKLVSGLFTFHKVCRLQDQSNQLVPCLILPNRPTPDLRRLIFLNDIVRLLFKQYFNASGPLISELLIGLFKGEQPVIDSTEWRTLFPAIKTKTELCKWLKISTKVIKL</sequence>
<dbReference type="AlphaFoldDB" id="A0A0U2MQ57"/>
<evidence type="ECO:0000313" key="1">
    <source>
        <dbReference type="EMBL" id="ALS33284.1"/>
    </source>
</evidence>
<organism evidence="1">
    <name type="scientific">Pseudoalteromonas translucida KMM 520</name>
    <dbReference type="NCBI Taxonomy" id="1315283"/>
    <lineage>
        <taxon>Bacteria</taxon>
        <taxon>Pseudomonadati</taxon>
        <taxon>Pseudomonadota</taxon>
        <taxon>Gammaproteobacteria</taxon>
        <taxon>Alteromonadales</taxon>
        <taxon>Pseudoalteromonadaceae</taxon>
        <taxon>Pseudoalteromonas</taxon>
    </lineage>
</organism>
<reference evidence="1 2" key="1">
    <citation type="submission" date="2015-03" db="EMBL/GenBank/DDBJ databases">
        <authorList>
            <person name="Murphy D."/>
        </authorList>
    </citation>
    <scope>NUCLEOTIDE SEQUENCE [LARGE SCALE GENOMIC DNA]</scope>
    <source>
        <strain evidence="1 2">KMM 520</strain>
    </source>
</reference>
<name>A0A0U2MQ57_9GAMM</name>
<protein>
    <submittedName>
        <fullName evidence="1">Uncharacterized protein</fullName>
    </submittedName>
</protein>
<evidence type="ECO:0000313" key="2">
    <source>
        <dbReference type="Proteomes" id="UP000065261"/>
    </source>
</evidence>
<dbReference type="PATRIC" id="fig|1315283.4.peg.1876"/>
<proteinExistence type="predicted"/>
<gene>
    <name evidence="1" type="ORF">PTRA_a2168</name>
</gene>
<dbReference type="OrthoDB" id="6268058at2"/>
<dbReference type="KEGG" id="ptn:PTRA_a2168"/>
<accession>A0A0U2MQ57</accession>
<dbReference type="RefSeq" id="WP_058373568.1">
    <property type="nucleotide sequence ID" value="NZ_CP011034.1"/>
</dbReference>
<dbReference type="EMBL" id="CP011034">
    <property type="protein sequence ID" value="ALS33284.1"/>
    <property type="molecule type" value="Genomic_DNA"/>
</dbReference>